<gene>
    <name evidence="1" type="ORF">MKW98_025441</name>
</gene>
<evidence type="ECO:0000313" key="1">
    <source>
        <dbReference type="EMBL" id="KAI3895650.1"/>
    </source>
</evidence>
<organism evidence="1 2">
    <name type="scientific">Papaver atlanticum</name>
    <dbReference type="NCBI Taxonomy" id="357466"/>
    <lineage>
        <taxon>Eukaryota</taxon>
        <taxon>Viridiplantae</taxon>
        <taxon>Streptophyta</taxon>
        <taxon>Embryophyta</taxon>
        <taxon>Tracheophyta</taxon>
        <taxon>Spermatophyta</taxon>
        <taxon>Magnoliopsida</taxon>
        <taxon>Ranunculales</taxon>
        <taxon>Papaveraceae</taxon>
        <taxon>Papaveroideae</taxon>
        <taxon>Papaver</taxon>
    </lineage>
</organism>
<keyword evidence="2" id="KW-1185">Reference proteome</keyword>
<sequence>MNHLNNNANTDTKLDFTLSRFQLHTKKKSHSFHQHNSYLVKVEVAVVGDSFIGNKCIEGSYEISLVA</sequence>
<reference evidence="1" key="1">
    <citation type="submission" date="2022-04" db="EMBL/GenBank/DDBJ databases">
        <title>A functionally conserved STORR gene fusion in Papaver species that diverged 16.8 million years ago.</title>
        <authorList>
            <person name="Catania T."/>
        </authorList>
    </citation>
    <scope>NUCLEOTIDE SEQUENCE</scope>
    <source>
        <strain evidence="1">S-188037</strain>
    </source>
</reference>
<dbReference type="Proteomes" id="UP001202328">
    <property type="component" value="Unassembled WGS sequence"/>
</dbReference>
<accession>A0AAD4XBV7</accession>
<name>A0AAD4XBV7_9MAGN</name>
<proteinExistence type="predicted"/>
<protein>
    <submittedName>
        <fullName evidence="1">Uncharacterized protein</fullName>
    </submittedName>
</protein>
<dbReference type="EMBL" id="JAJJMB010011896">
    <property type="protein sequence ID" value="KAI3895650.1"/>
    <property type="molecule type" value="Genomic_DNA"/>
</dbReference>
<comment type="caution">
    <text evidence="1">The sequence shown here is derived from an EMBL/GenBank/DDBJ whole genome shotgun (WGS) entry which is preliminary data.</text>
</comment>
<dbReference type="AlphaFoldDB" id="A0AAD4XBV7"/>
<evidence type="ECO:0000313" key="2">
    <source>
        <dbReference type="Proteomes" id="UP001202328"/>
    </source>
</evidence>